<dbReference type="PROSITE" id="PS00723">
    <property type="entry name" value="POLYPRENYL_SYNTHASE_1"/>
    <property type="match status" value="1"/>
</dbReference>
<feature type="region of interest" description="Disordered" evidence="10">
    <location>
        <begin position="383"/>
        <end position="419"/>
    </location>
</feature>
<dbReference type="GO" id="GO:0016829">
    <property type="term" value="F:lyase activity"/>
    <property type="evidence" value="ECO:0007669"/>
    <property type="project" value="UniProtKB-KW"/>
</dbReference>
<sequence>MGTMGSEKCPLPYTRSDPVPMDAEIECKYISRFQPRVSKHVAVSQDACIECHIDLFGMDKIGKVAGGMNAHTADFTALCAPEALPERIVLCSYFIEYAFVHDDVSVDAVQGAKTVSRRHGLDIEMILGLPFSPGKCLEGNKTLSKALGPERYEDLRAIMDGGLKRKQSRAKIWSALREIDQDYLSRCQSTFKQWYETGRQMRDQTFASLENYLAVRALDCGANWVVRMIGWASGVELTQEEEIETGPVTYLAFVVLAVTNDIWSWEKEKKVTRYSGESLPLINAVQMVIQMQQVDEDTAKHRVLDIIRQNEKQYCFLRDEHLNRPNTSHSVRKWFQILELSMAGNALWSIHSPRYHLDVRNPYNSPSVVPSVFKGLQIMQSRSDGGKTEKTQMQSTETLSDVSPHPRLAKAGTNERKNPQAVLERLDDSVLWRPYNYITSLPSKGIRQHLIDALQTWFNVPRSSLAAISGVASLLHEASLMLDDIQDGSPLRRGQPAVHEIFGVGQTINSACYCINNALRLVQEISPSAALIFSEQMGHLYIGQAHDISWAGQRAIPTEEEYFEMVDGKTGALFVLLFRLMQSEASENRNLGMCHFMNKLGRCFQIRDDYQNLASQEYTSQRGFCQDLDEGKPSFPFIRACHELQDSTALTEWFKMPRNGAGASVEVKRYILNQIRGSGSFEYTKELLSHLLYDLEDMVRDMESVTGQKNWILRNILVQMRVKEERAMQKKETTVGEVMRVWGQYQETAWTSSLS</sequence>
<evidence type="ECO:0000256" key="2">
    <source>
        <dbReference type="ARBA" id="ARBA00022679"/>
    </source>
</evidence>
<organism evidence="11 12">
    <name type="scientific">Aspergillus calidoustus</name>
    <dbReference type="NCBI Taxonomy" id="454130"/>
    <lineage>
        <taxon>Eukaryota</taxon>
        <taxon>Fungi</taxon>
        <taxon>Dikarya</taxon>
        <taxon>Ascomycota</taxon>
        <taxon>Pezizomycotina</taxon>
        <taxon>Eurotiomycetes</taxon>
        <taxon>Eurotiomycetidae</taxon>
        <taxon>Eurotiales</taxon>
        <taxon>Aspergillaceae</taxon>
        <taxon>Aspergillus</taxon>
        <taxon>Aspergillus subgen. Nidulantes</taxon>
    </lineage>
</organism>
<keyword evidence="4" id="KW-0460">Magnesium</keyword>
<evidence type="ECO:0000256" key="4">
    <source>
        <dbReference type="ARBA" id="ARBA00022842"/>
    </source>
</evidence>
<evidence type="ECO:0000256" key="1">
    <source>
        <dbReference type="ARBA" id="ARBA00004721"/>
    </source>
</evidence>
<gene>
    <name evidence="11" type="ORF">ASPCAL14979</name>
</gene>
<dbReference type="Proteomes" id="UP000054771">
    <property type="component" value="Unassembled WGS sequence"/>
</dbReference>
<dbReference type="STRING" id="454130.A0A0U5CKK8"/>
<keyword evidence="7" id="KW-0511">Multifunctional enzyme</keyword>
<dbReference type="SUPFAM" id="SSF48576">
    <property type="entry name" value="Terpenoid synthases"/>
    <property type="match status" value="2"/>
</dbReference>
<dbReference type="GO" id="GO:0043386">
    <property type="term" value="P:mycotoxin biosynthetic process"/>
    <property type="evidence" value="ECO:0007669"/>
    <property type="project" value="UniProtKB-ARBA"/>
</dbReference>
<protein>
    <submittedName>
        <fullName evidence="11">Uncharacterized protein</fullName>
    </submittedName>
</protein>
<evidence type="ECO:0000256" key="10">
    <source>
        <dbReference type="SAM" id="MobiDB-lite"/>
    </source>
</evidence>
<keyword evidence="12" id="KW-1185">Reference proteome</keyword>
<keyword evidence="6" id="KW-0456">Lyase</keyword>
<evidence type="ECO:0000313" key="12">
    <source>
        <dbReference type="Proteomes" id="UP000054771"/>
    </source>
</evidence>
<dbReference type="Pfam" id="PF00348">
    <property type="entry name" value="polyprenyl_synt"/>
    <property type="match status" value="1"/>
</dbReference>
<dbReference type="Gene3D" id="1.10.600.10">
    <property type="entry name" value="Farnesyl Diphosphate Synthase"/>
    <property type="match status" value="2"/>
</dbReference>
<evidence type="ECO:0000256" key="8">
    <source>
        <dbReference type="ARBA" id="ARBA00038363"/>
    </source>
</evidence>
<dbReference type="PANTHER" id="PTHR12001:SF72">
    <property type="entry name" value="THIJ_PFPI FAMILY PROTEIN (AFU_ORTHOLOGUE AFUA_3G01210)-RELATED"/>
    <property type="match status" value="1"/>
</dbReference>
<name>A0A0U5CKK8_ASPCI</name>
<dbReference type="PROSITE" id="PS00444">
    <property type="entry name" value="POLYPRENYL_SYNTHASE_2"/>
    <property type="match status" value="1"/>
</dbReference>
<comment type="similarity">
    <text evidence="8">In the C-terminal section; belongs to the FPP/GGPP synthase family.</text>
</comment>
<evidence type="ECO:0000256" key="7">
    <source>
        <dbReference type="ARBA" id="ARBA00023268"/>
    </source>
</evidence>
<evidence type="ECO:0000256" key="6">
    <source>
        <dbReference type="ARBA" id="ARBA00023239"/>
    </source>
</evidence>
<feature type="compositionally biased region" description="Polar residues" evidence="10">
    <location>
        <begin position="391"/>
        <end position="401"/>
    </location>
</feature>
<dbReference type="GO" id="GO:0046165">
    <property type="term" value="P:alcohol biosynthetic process"/>
    <property type="evidence" value="ECO:0007669"/>
    <property type="project" value="UniProtKB-ARBA"/>
</dbReference>
<dbReference type="GO" id="GO:0046872">
    <property type="term" value="F:metal ion binding"/>
    <property type="evidence" value="ECO:0007669"/>
    <property type="project" value="UniProtKB-KW"/>
</dbReference>
<dbReference type="SFLD" id="SFLDS00005">
    <property type="entry name" value="Isoprenoid_Synthase_Type_I"/>
    <property type="match status" value="1"/>
</dbReference>
<accession>A0A0U5CKK8</accession>
<dbReference type="SMR" id="A0A0U5CKK8"/>
<evidence type="ECO:0000256" key="3">
    <source>
        <dbReference type="ARBA" id="ARBA00022723"/>
    </source>
</evidence>
<dbReference type="Pfam" id="PF19086">
    <property type="entry name" value="Terpene_syn_C_2"/>
    <property type="match status" value="1"/>
</dbReference>
<keyword evidence="3" id="KW-0479">Metal-binding</keyword>
<evidence type="ECO:0000256" key="9">
    <source>
        <dbReference type="ARBA" id="ARBA00038372"/>
    </source>
</evidence>
<dbReference type="GO" id="GO:0004659">
    <property type="term" value="F:prenyltransferase activity"/>
    <property type="evidence" value="ECO:0007669"/>
    <property type="project" value="InterPro"/>
</dbReference>
<dbReference type="OrthoDB" id="6921389at2759"/>
<comment type="pathway">
    <text evidence="1">Secondary metabolite biosynthesis; terpenoid biosynthesis.</text>
</comment>
<comment type="similarity">
    <text evidence="9">In the N-terminal section; belongs to the terpene synthase family.</text>
</comment>
<reference evidence="12" key="1">
    <citation type="journal article" date="2016" name="Genome Announc.">
        <title>Draft genome sequences of fungus Aspergillus calidoustus.</title>
        <authorList>
            <person name="Horn F."/>
            <person name="Linde J."/>
            <person name="Mattern D.J."/>
            <person name="Walther G."/>
            <person name="Guthke R."/>
            <person name="Scherlach K."/>
            <person name="Martin K."/>
            <person name="Brakhage A.A."/>
            <person name="Petzke L."/>
            <person name="Valiante V."/>
        </authorList>
    </citation>
    <scope>NUCLEOTIDE SEQUENCE [LARGE SCALE GENOMIC DNA]</scope>
    <source>
        <strain evidence="12">SF006504</strain>
    </source>
</reference>
<dbReference type="InterPro" id="IPR033749">
    <property type="entry name" value="Polyprenyl_synt_CS"/>
</dbReference>
<dbReference type="EMBL" id="CDMC01000034">
    <property type="protein sequence ID" value="CEL11884.1"/>
    <property type="molecule type" value="Genomic_DNA"/>
</dbReference>
<keyword evidence="5" id="KW-0414">Isoprene biosynthesis</keyword>
<proteinExistence type="inferred from homology"/>
<keyword evidence="2" id="KW-0808">Transferase</keyword>
<evidence type="ECO:0000256" key="5">
    <source>
        <dbReference type="ARBA" id="ARBA00023229"/>
    </source>
</evidence>
<dbReference type="InterPro" id="IPR000092">
    <property type="entry name" value="Polyprenyl_synt"/>
</dbReference>
<evidence type="ECO:0000313" key="11">
    <source>
        <dbReference type="EMBL" id="CEL11884.1"/>
    </source>
</evidence>
<dbReference type="OMA" id="RANNGSM"/>
<dbReference type="GO" id="GO:0008299">
    <property type="term" value="P:isoprenoid biosynthetic process"/>
    <property type="evidence" value="ECO:0007669"/>
    <property type="project" value="UniProtKB-KW"/>
</dbReference>
<dbReference type="PANTHER" id="PTHR12001">
    <property type="entry name" value="GERANYLGERANYL PYROPHOSPHATE SYNTHASE"/>
    <property type="match status" value="1"/>
</dbReference>
<dbReference type="InterPro" id="IPR008949">
    <property type="entry name" value="Isoprenoid_synthase_dom_sf"/>
</dbReference>
<dbReference type="AlphaFoldDB" id="A0A0U5CKK8"/>